<evidence type="ECO:0000313" key="1">
    <source>
        <dbReference type="EMBL" id="KAK9135599.1"/>
    </source>
</evidence>
<proteinExistence type="predicted"/>
<comment type="caution">
    <text evidence="1">The sequence shown here is derived from an EMBL/GenBank/DDBJ whole genome shotgun (WGS) entry which is preliminary data.</text>
</comment>
<dbReference type="AlphaFoldDB" id="A0AAP0JKL0"/>
<evidence type="ECO:0000313" key="2">
    <source>
        <dbReference type="Proteomes" id="UP001420932"/>
    </source>
</evidence>
<reference evidence="1 2" key="1">
    <citation type="submission" date="2024-01" db="EMBL/GenBank/DDBJ databases">
        <title>Genome assemblies of Stephania.</title>
        <authorList>
            <person name="Yang L."/>
        </authorList>
    </citation>
    <scope>NUCLEOTIDE SEQUENCE [LARGE SCALE GENOMIC DNA]</scope>
    <source>
        <strain evidence="1">YNDBR</strain>
        <tissue evidence="1">Leaf</tissue>
    </source>
</reference>
<sequence length="69" mass="8127">MVMQMEYYLPRLTRSYNSSLNLCSLKEASSNQKLAYNRNRKGRFINKISMARKILTLRSHLLKPICTKC</sequence>
<organism evidence="1 2">
    <name type="scientific">Stephania yunnanensis</name>
    <dbReference type="NCBI Taxonomy" id="152371"/>
    <lineage>
        <taxon>Eukaryota</taxon>
        <taxon>Viridiplantae</taxon>
        <taxon>Streptophyta</taxon>
        <taxon>Embryophyta</taxon>
        <taxon>Tracheophyta</taxon>
        <taxon>Spermatophyta</taxon>
        <taxon>Magnoliopsida</taxon>
        <taxon>Ranunculales</taxon>
        <taxon>Menispermaceae</taxon>
        <taxon>Menispermoideae</taxon>
        <taxon>Cissampelideae</taxon>
        <taxon>Stephania</taxon>
    </lineage>
</organism>
<name>A0AAP0JKL0_9MAGN</name>
<dbReference type="Proteomes" id="UP001420932">
    <property type="component" value="Unassembled WGS sequence"/>
</dbReference>
<accession>A0AAP0JKL0</accession>
<gene>
    <name evidence="1" type="ORF">Syun_014929</name>
</gene>
<keyword evidence="2" id="KW-1185">Reference proteome</keyword>
<protein>
    <submittedName>
        <fullName evidence="1">Uncharacterized protein</fullName>
    </submittedName>
</protein>
<dbReference type="EMBL" id="JBBNAF010000006">
    <property type="protein sequence ID" value="KAK9135599.1"/>
    <property type="molecule type" value="Genomic_DNA"/>
</dbReference>